<sequence length="221" mass="25109">MFNKVLVADDLGSIHLGVLTVIDSLGIKNVQQVQYCDDAYLRIKKGLLDKTPFDLLITDLSFKADHREQKFPTGELLIQEIKNISPDLPIIVYSIEDRLHKVRTLINVHGVKAYVCKGRRGLIELSSAIQKVYNNERYLSPQVSHVLSNKYALEIDDFDILLLKNLANGYSQEEISQQFKKQNIKPSSLSSIEKRLNKLRIQFKANNAIHLVAIVKDIGLI</sequence>
<keyword evidence="4" id="KW-1185">Reference proteome</keyword>
<proteinExistence type="predicted"/>
<reference evidence="3 4" key="1">
    <citation type="submission" date="2023-10" db="EMBL/GenBank/DDBJ databases">
        <title>Marimonas sp. nov. isolated from tidal mud flat.</title>
        <authorList>
            <person name="Jaincy N.J."/>
            <person name="Srinivasan S."/>
            <person name="Lee S.-S."/>
        </authorList>
    </citation>
    <scope>NUCLEOTIDE SEQUENCE [LARGE SCALE GENOMIC DNA]</scope>
    <source>
        <strain evidence="3 4">MJ-SS3</strain>
    </source>
</reference>
<comment type="caution">
    <text evidence="3">The sequence shown here is derived from an EMBL/GenBank/DDBJ whole genome shotgun (WGS) entry which is preliminary data.</text>
</comment>
<dbReference type="InterPro" id="IPR001789">
    <property type="entry name" value="Sig_transdc_resp-reg_receiver"/>
</dbReference>
<name>A0ABU3U7D5_9FLAO</name>
<dbReference type="EMBL" id="JAWHTF010000004">
    <property type="protein sequence ID" value="MDU8886328.1"/>
    <property type="molecule type" value="Genomic_DNA"/>
</dbReference>
<gene>
    <name evidence="3" type="ORF">RXV94_09165</name>
</gene>
<dbReference type="InterPro" id="IPR011006">
    <property type="entry name" value="CheY-like_superfamily"/>
</dbReference>
<dbReference type="RefSeq" id="WP_316662327.1">
    <property type="nucleotide sequence ID" value="NZ_JAWHTF010000004.1"/>
</dbReference>
<evidence type="ECO:0000313" key="3">
    <source>
        <dbReference type="EMBL" id="MDU8886328.1"/>
    </source>
</evidence>
<dbReference type="SUPFAM" id="SSF52172">
    <property type="entry name" value="CheY-like"/>
    <property type="match status" value="1"/>
</dbReference>
<organism evidence="3 4">
    <name type="scientific">Gilvirhabdus luticola</name>
    <dbReference type="NCBI Taxonomy" id="3079858"/>
    <lineage>
        <taxon>Bacteria</taxon>
        <taxon>Pseudomonadati</taxon>
        <taxon>Bacteroidota</taxon>
        <taxon>Flavobacteriia</taxon>
        <taxon>Flavobacteriales</taxon>
        <taxon>Flavobacteriaceae</taxon>
        <taxon>Gilvirhabdus</taxon>
    </lineage>
</organism>
<dbReference type="Gene3D" id="3.40.50.2300">
    <property type="match status" value="1"/>
</dbReference>
<dbReference type="Proteomes" id="UP001268651">
    <property type="component" value="Unassembled WGS sequence"/>
</dbReference>
<evidence type="ECO:0000256" key="1">
    <source>
        <dbReference type="PROSITE-ProRule" id="PRU00169"/>
    </source>
</evidence>
<keyword evidence="1" id="KW-0597">Phosphoprotein</keyword>
<evidence type="ECO:0000313" key="4">
    <source>
        <dbReference type="Proteomes" id="UP001268651"/>
    </source>
</evidence>
<protein>
    <submittedName>
        <fullName evidence="3">Response regulator</fullName>
    </submittedName>
</protein>
<accession>A0ABU3U7D5</accession>
<evidence type="ECO:0000259" key="2">
    <source>
        <dbReference type="PROSITE" id="PS50110"/>
    </source>
</evidence>
<dbReference type="PROSITE" id="PS50110">
    <property type="entry name" value="RESPONSE_REGULATORY"/>
    <property type="match status" value="1"/>
</dbReference>
<feature type="domain" description="Response regulatory" evidence="2">
    <location>
        <begin position="4"/>
        <end position="132"/>
    </location>
</feature>
<feature type="modified residue" description="4-aspartylphosphate" evidence="1">
    <location>
        <position position="59"/>
    </location>
</feature>